<gene>
    <name evidence="2" type="ORF">M9458_003177</name>
</gene>
<evidence type="ECO:0000313" key="2">
    <source>
        <dbReference type="EMBL" id="KAL0199990.1"/>
    </source>
</evidence>
<evidence type="ECO:0000313" key="3">
    <source>
        <dbReference type="Proteomes" id="UP001529510"/>
    </source>
</evidence>
<reference evidence="2 3" key="1">
    <citation type="submission" date="2024-05" db="EMBL/GenBank/DDBJ databases">
        <title>Genome sequencing and assembly of Indian major carp, Cirrhinus mrigala (Hamilton, 1822).</title>
        <authorList>
            <person name="Mohindra V."/>
            <person name="Chowdhury L.M."/>
            <person name="Lal K."/>
            <person name="Jena J.K."/>
        </authorList>
    </citation>
    <scope>NUCLEOTIDE SEQUENCE [LARGE SCALE GENOMIC DNA]</scope>
    <source>
        <strain evidence="2">CM1030</strain>
        <tissue evidence="2">Blood</tissue>
    </source>
</reference>
<dbReference type="AlphaFoldDB" id="A0ABD0RPD5"/>
<comment type="caution">
    <text evidence="2">The sequence shown here is derived from an EMBL/GenBank/DDBJ whole genome shotgun (WGS) entry which is preliminary data.</text>
</comment>
<dbReference type="Proteomes" id="UP001529510">
    <property type="component" value="Unassembled WGS sequence"/>
</dbReference>
<proteinExistence type="predicted"/>
<evidence type="ECO:0000256" key="1">
    <source>
        <dbReference type="SAM" id="MobiDB-lite"/>
    </source>
</evidence>
<protein>
    <submittedName>
        <fullName evidence="2">Uncharacterized protein</fullName>
    </submittedName>
</protein>
<feature type="non-terminal residue" evidence="2">
    <location>
        <position position="1"/>
    </location>
</feature>
<name>A0ABD0RPD5_CIRMR</name>
<keyword evidence="3" id="KW-1185">Reference proteome</keyword>
<sequence length="85" mass="9797">VTTSSKRRVTEEDLGLEDHKKSRVEEGQDKSEQEPQEPEDLRGVFKANGVEIELDFSKLKKESYEDENEEHIDHFFIGEILGGSF</sequence>
<organism evidence="2 3">
    <name type="scientific">Cirrhinus mrigala</name>
    <name type="common">Mrigala</name>
    <dbReference type="NCBI Taxonomy" id="683832"/>
    <lineage>
        <taxon>Eukaryota</taxon>
        <taxon>Metazoa</taxon>
        <taxon>Chordata</taxon>
        <taxon>Craniata</taxon>
        <taxon>Vertebrata</taxon>
        <taxon>Euteleostomi</taxon>
        <taxon>Actinopterygii</taxon>
        <taxon>Neopterygii</taxon>
        <taxon>Teleostei</taxon>
        <taxon>Ostariophysi</taxon>
        <taxon>Cypriniformes</taxon>
        <taxon>Cyprinidae</taxon>
        <taxon>Labeoninae</taxon>
        <taxon>Labeonini</taxon>
        <taxon>Cirrhinus</taxon>
    </lineage>
</organism>
<feature type="compositionally biased region" description="Basic and acidic residues" evidence="1">
    <location>
        <begin position="8"/>
        <end position="43"/>
    </location>
</feature>
<feature type="region of interest" description="Disordered" evidence="1">
    <location>
        <begin position="1"/>
        <end position="43"/>
    </location>
</feature>
<accession>A0ABD0RPD5</accession>
<feature type="non-terminal residue" evidence="2">
    <location>
        <position position="85"/>
    </location>
</feature>
<dbReference type="EMBL" id="JAMKFB020000002">
    <property type="protein sequence ID" value="KAL0199990.1"/>
    <property type="molecule type" value="Genomic_DNA"/>
</dbReference>